<keyword evidence="2" id="KW-0805">Transcription regulation</keyword>
<evidence type="ECO:0000256" key="3">
    <source>
        <dbReference type="ARBA" id="ARBA00023082"/>
    </source>
</evidence>
<dbReference type="Pfam" id="PF08281">
    <property type="entry name" value="Sigma70_r4_2"/>
    <property type="match status" value="1"/>
</dbReference>
<dbReference type="Gene3D" id="1.10.10.10">
    <property type="entry name" value="Winged helix-like DNA-binding domain superfamily/Winged helix DNA-binding domain"/>
    <property type="match status" value="1"/>
</dbReference>
<dbReference type="InterPro" id="IPR013249">
    <property type="entry name" value="RNA_pol_sigma70_r4_t2"/>
</dbReference>
<dbReference type="EMBL" id="BAAAQT010000006">
    <property type="protein sequence ID" value="GAA2175145.1"/>
    <property type="molecule type" value="Genomic_DNA"/>
</dbReference>
<evidence type="ECO:0000256" key="1">
    <source>
        <dbReference type="ARBA" id="ARBA00010641"/>
    </source>
</evidence>
<dbReference type="PANTHER" id="PTHR43133">
    <property type="entry name" value="RNA POLYMERASE ECF-TYPE SIGMA FACTO"/>
    <property type="match status" value="1"/>
</dbReference>
<gene>
    <name evidence="6" type="ORF">GCM10009846_23930</name>
</gene>
<feature type="domain" description="RNA polymerase sigma factor 70 region 4 type 2" evidence="5">
    <location>
        <begin position="112"/>
        <end position="162"/>
    </location>
</feature>
<dbReference type="SUPFAM" id="SSF88946">
    <property type="entry name" value="Sigma2 domain of RNA polymerase sigma factors"/>
    <property type="match status" value="1"/>
</dbReference>
<reference evidence="6 7" key="1">
    <citation type="journal article" date="2019" name="Int. J. Syst. Evol. Microbiol.">
        <title>The Global Catalogue of Microorganisms (GCM) 10K type strain sequencing project: providing services to taxonomists for standard genome sequencing and annotation.</title>
        <authorList>
            <consortium name="The Broad Institute Genomics Platform"/>
            <consortium name="The Broad Institute Genome Sequencing Center for Infectious Disease"/>
            <person name="Wu L."/>
            <person name="Ma J."/>
        </authorList>
    </citation>
    <scope>NUCLEOTIDE SEQUENCE [LARGE SCALE GENOMIC DNA]</scope>
    <source>
        <strain evidence="6 7">JCM 16026</strain>
    </source>
</reference>
<evidence type="ECO:0000259" key="5">
    <source>
        <dbReference type="Pfam" id="PF08281"/>
    </source>
</evidence>
<name>A0ABN3AVG5_9MICO</name>
<dbReference type="Gene3D" id="1.10.1740.10">
    <property type="match status" value="1"/>
</dbReference>
<dbReference type="NCBIfam" id="TIGR02937">
    <property type="entry name" value="sigma70-ECF"/>
    <property type="match status" value="1"/>
</dbReference>
<dbReference type="InterPro" id="IPR014284">
    <property type="entry name" value="RNA_pol_sigma-70_dom"/>
</dbReference>
<keyword evidence="7" id="KW-1185">Reference proteome</keyword>
<organism evidence="6 7">
    <name type="scientific">Agrococcus versicolor</name>
    <dbReference type="NCBI Taxonomy" id="501482"/>
    <lineage>
        <taxon>Bacteria</taxon>
        <taxon>Bacillati</taxon>
        <taxon>Actinomycetota</taxon>
        <taxon>Actinomycetes</taxon>
        <taxon>Micrococcales</taxon>
        <taxon>Microbacteriaceae</taxon>
        <taxon>Agrococcus</taxon>
    </lineage>
</organism>
<sequence>MSMGQSEVRADEYRALFRDVYDDAVRFAMRRAEPDDADEAVAIAMAVAWRRFGDAPRSLDARRAWVFGIVRKTLLNQRRGTVRRAALAVRVAEHVELAHRDDVSAVEIRADLAAAWRSLSAPQQEVLALAVFEQLDAGAAARVLGILPGTYRVRLSRARKALQAALADRPRPVVPARAPIRQEAS</sequence>
<evidence type="ECO:0000256" key="4">
    <source>
        <dbReference type="ARBA" id="ARBA00023163"/>
    </source>
</evidence>
<dbReference type="InterPro" id="IPR013324">
    <property type="entry name" value="RNA_pol_sigma_r3/r4-like"/>
</dbReference>
<evidence type="ECO:0000313" key="7">
    <source>
        <dbReference type="Proteomes" id="UP001501599"/>
    </source>
</evidence>
<comment type="similarity">
    <text evidence="1">Belongs to the sigma-70 factor family. ECF subfamily.</text>
</comment>
<comment type="caution">
    <text evidence="6">The sequence shown here is derived from an EMBL/GenBank/DDBJ whole genome shotgun (WGS) entry which is preliminary data.</text>
</comment>
<keyword evidence="4" id="KW-0804">Transcription</keyword>
<keyword evidence="3" id="KW-0731">Sigma factor</keyword>
<evidence type="ECO:0000256" key="2">
    <source>
        <dbReference type="ARBA" id="ARBA00023015"/>
    </source>
</evidence>
<dbReference type="InterPro" id="IPR013325">
    <property type="entry name" value="RNA_pol_sigma_r2"/>
</dbReference>
<dbReference type="PANTHER" id="PTHR43133:SF25">
    <property type="entry name" value="RNA POLYMERASE SIGMA FACTOR RFAY-RELATED"/>
    <property type="match status" value="1"/>
</dbReference>
<accession>A0ABN3AVG5</accession>
<dbReference type="SUPFAM" id="SSF88659">
    <property type="entry name" value="Sigma3 and sigma4 domains of RNA polymerase sigma factors"/>
    <property type="match status" value="1"/>
</dbReference>
<dbReference type="Proteomes" id="UP001501599">
    <property type="component" value="Unassembled WGS sequence"/>
</dbReference>
<dbReference type="InterPro" id="IPR036388">
    <property type="entry name" value="WH-like_DNA-bd_sf"/>
</dbReference>
<evidence type="ECO:0000313" key="6">
    <source>
        <dbReference type="EMBL" id="GAA2175145.1"/>
    </source>
</evidence>
<proteinExistence type="inferred from homology"/>
<dbReference type="RefSeq" id="WP_344343902.1">
    <property type="nucleotide sequence ID" value="NZ_BAAAQT010000006.1"/>
</dbReference>
<dbReference type="InterPro" id="IPR039425">
    <property type="entry name" value="RNA_pol_sigma-70-like"/>
</dbReference>
<protein>
    <recommendedName>
        <fullName evidence="5">RNA polymerase sigma factor 70 region 4 type 2 domain-containing protein</fullName>
    </recommendedName>
</protein>